<dbReference type="PANTHER" id="PTHR31607">
    <property type="entry name" value="DUF1216 DOMAIN-CONTAINING PROTEIN-RELATED"/>
    <property type="match status" value="1"/>
</dbReference>
<dbReference type="OrthoDB" id="1085070at2759"/>
<keyword evidence="1" id="KW-0732">Signal</keyword>
<evidence type="ECO:0000256" key="1">
    <source>
        <dbReference type="SAM" id="SignalP"/>
    </source>
</evidence>
<dbReference type="PANTHER" id="PTHR31607:SF35">
    <property type="entry name" value="TRANSMEMBRANE PROTEIN"/>
    <property type="match status" value="1"/>
</dbReference>
<reference evidence="3" key="1">
    <citation type="journal article" date="2015" name="Nat. Plants">
        <title>Genome expansion of Arabis alpina linked with retrotransposition and reduced symmetric DNA methylation.</title>
        <authorList>
            <person name="Willing E.M."/>
            <person name="Rawat V."/>
            <person name="Mandakova T."/>
            <person name="Maumus F."/>
            <person name="James G.V."/>
            <person name="Nordstroem K.J."/>
            <person name="Becker C."/>
            <person name="Warthmann N."/>
            <person name="Chica C."/>
            <person name="Szarzynska B."/>
            <person name="Zytnicki M."/>
            <person name="Albani M.C."/>
            <person name="Kiefer C."/>
            <person name="Bergonzi S."/>
            <person name="Castaings L."/>
            <person name="Mateos J.L."/>
            <person name="Berns M.C."/>
            <person name="Bujdoso N."/>
            <person name="Piofczyk T."/>
            <person name="de Lorenzo L."/>
            <person name="Barrero-Sicilia C."/>
            <person name="Mateos I."/>
            <person name="Piednoel M."/>
            <person name="Hagmann J."/>
            <person name="Chen-Min-Tao R."/>
            <person name="Iglesias-Fernandez R."/>
            <person name="Schuster S.C."/>
            <person name="Alonso-Blanco C."/>
            <person name="Roudier F."/>
            <person name="Carbonero P."/>
            <person name="Paz-Ares J."/>
            <person name="Davis S.J."/>
            <person name="Pecinka A."/>
            <person name="Quesneville H."/>
            <person name="Colot V."/>
            <person name="Lysak M.A."/>
            <person name="Weigel D."/>
            <person name="Coupland G."/>
            <person name="Schneeberger K."/>
        </authorList>
    </citation>
    <scope>NUCLEOTIDE SEQUENCE [LARGE SCALE GENOMIC DNA]</scope>
    <source>
        <strain evidence="3">cv. Pajares</strain>
    </source>
</reference>
<sequence>MARISLLFSLAFALSLGSLFLSVSGHAPPALKVNHLWPKTVSELQTLPFTKITHLLNQKIDFAPKTVEFKALFTSCKDYVAYLDSLYKLENPIVDVLGIAKAKDMLMKDIIAAGISVIKKPDYTNTKRRLRKSCYGLMKTFVEIQKTIINISAKHDYKANAKISFRESAKINKVVDEFWMYLNAFMDIVYDLKYKKMKIVDHRARNLEESRVNNAFARFFRTLTDKYGGYMGRKIHGRELRGRKKRHYKNSRGSNRYYKNSHAGADIKGFESAYEKFSNYFGSSYFGSLDSRRNLVEAHARVNAGVQFNAAEKMKFVGKDGFRSLNRAHYKLMV</sequence>
<protein>
    <recommendedName>
        <fullName evidence="4">Pectinesterase inhibitor domain-containing protein</fullName>
    </recommendedName>
</protein>
<evidence type="ECO:0000313" key="2">
    <source>
        <dbReference type="EMBL" id="KFK33184.1"/>
    </source>
</evidence>
<evidence type="ECO:0008006" key="4">
    <source>
        <dbReference type="Google" id="ProtNLM"/>
    </source>
</evidence>
<dbReference type="EMBL" id="CM002874">
    <property type="protein sequence ID" value="KFK33184.1"/>
    <property type="molecule type" value="Genomic_DNA"/>
</dbReference>
<feature type="chain" id="PRO_5001822408" description="Pectinesterase inhibitor domain-containing protein" evidence="1">
    <location>
        <begin position="26"/>
        <end position="334"/>
    </location>
</feature>
<proteinExistence type="predicted"/>
<name>A0A087GTI2_ARAAL</name>
<dbReference type="AlphaFoldDB" id="A0A087GTI2"/>
<feature type="signal peptide" evidence="1">
    <location>
        <begin position="1"/>
        <end position="25"/>
    </location>
</feature>
<keyword evidence="3" id="KW-1185">Reference proteome</keyword>
<organism evidence="2 3">
    <name type="scientific">Arabis alpina</name>
    <name type="common">Alpine rock-cress</name>
    <dbReference type="NCBI Taxonomy" id="50452"/>
    <lineage>
        <taxon>Eukaryota</taxon>
        <taxon>Viridiplantae</taxon>
        <taxon>Streptophyta</taxon>
        <taxon>Embryophyta</taxon>
        <taxon>Tracheophyta</taxon>
        <taxon>Spermatophyta</taxon>
        <taxon>Magnoliopsida</taxon>
        <taxon>eudicotyledons</taxon>
        <taxon>Gunneridae</taxon>
        <taxon>Pentapetalae</taxon>
        <taxon>rosids</taxon>
        <taxon>malvids</taxon>
        <taxon>Brassicales</taxon>
        <taxon>Brassicaceae</taxon>
        <taxon>Arabideae</taxon>
        <taxon>Arabis</taxon>
    </lineage>
</organism>
<accession>A0A087GTI2</accession>
<dbReference type="Proteomes" id="UP000029120">
    <property type="component" value="Chromosome 6"/>
</dbReference>
<gene>
    <name evidence="2" type="ordered locus">AALP_Aa6g341200</name>
</gene>
<dbReference type="OMA" id="ISAKHEY"/>
<dbReference type="Gramene" id="KFK33184">
    <property type="protein sequence ID" value="KFK33184"/>
    <property type="gene ID" value="AALP_AA6G341200"/>
</dbReference>
<evidence type="ECO:0000313" key="3">
    <source>
        <dbReference type="Proteomes" id="UP000029120"/>
    </source>
</evidence>